<dbReference type="KEGG" id="bbev:BBEV_2657"/>
<protein>
    <submittedName>
        <fullName evidence="4">Fibronectin Type III Domain-Containing Protein</fullName>
    </submittedName>
</protein>
<dbReference type="STRING" id="632773.BBEV_2657"/>
<feature type="chain" id="PRO_5038354390" evidence="2">
    <location>
        <begin position="21"/>
        <end position="1684"/>
    </location>
</feature>
<dbReference type="EMBL" id="CP012502">
    <property type="protein sequence ID" value="AOM83995.1"/>
    <property type="molecule type" value="Genomic_DNA"/>
</dbReference>
<evidence type="ECO:0000313" key="5">
    <source>
        <dbReference type="Proteomes" id="UP000094463"/>
    </source>
</evidence>
<dbReference type="OrthoDB" id="2888245at2"/>
<feature type="region of interest" description="Disordered" evidence="1">
    <location>
        <begin position="331"/>
        <end position="438"/>
    </location>
</feature>
<feature type="domain" description="Fibronectin type-III" evidence="3">
    <location>
        <begin position="614"/>
        <end position="785"/>
    </location>
</feature>
<feature type="compositionally biased region" description="Low complexity" evidence="1">
    <location>
        <begin position="377"/>
        <end position="388"/>
    </location>
</feature>
<dbReference type="InterPro" id="IPR006860">
    <property type="entry name" value="FecR"/>
</dbReference>
<dbReference type="Proteomes" id="UP000094463">
    <property type="component" value="Chromosome"/>
</dbReference>
<dbReference type="InterPro" id="IPR003961">
    <property type="entry name" value="FN3_dom"/>
</dbReference>
<feature type="domain" description="Fibronectin type-III" evidence="3">
    <location>
        <begin position="1330"/>
        <end position="1502"/>
    </location>
</feature>
<feature type="compositionally biased region" description="Acidic residues" evidence="1">
    <location>
        <begin position="1648"/>
        <end position="1684"/>
    </location>
</feature>
<feature type="signal peptide" evidence="2">
    <location>
        <begin position="1"/>
        <end position="20"/>
    </location>
</feature>
<evidence type="ECO:0000256" key="1">
    <source>
        <dbReference type="SAM" id="MobiDB-lite"/>
    </source>
</evidence>
<feature type="domain" description="Fibronectin type-III" evidence="3">
    <location>
        <begin position="793"/>
        <end position="964"/>
    </location>
</feature>
<keyword evidence="2" id="KW-0732">Signal</keyword>
<feature type="compositionally biased region" description="Polar residues" evidence="1">
    <location>
        <begin position="355"/>
        <end position="365"/>
    </location>
</feature>
<feature type="compositionally biased region" description="Basic and acidic residues" evidence="1">
    <location>
        <begin position="1558"/>
        <end position="1578"/>
    </location>
</feature>
<feature type="compositionally biased region" description="Acidic residues" evidence="1">
    <location>
        <begin position="392"/>
        <end position="437"/>
    </location>
</feature>
<gene>
    <name evidence="4" type="ORF">BBEV_2657</name>
</gene>
<dbReference type="RefSeq" id="WP_069365919.1">
    <property type="nucleotide sequence ID" value="NZ_CP012502.1"/>
</dbReference>
<feature type="region of interest" description="Disordered" evidence="1">
    <location>
        <begin position="188"/>
        <end position="208"/>
    </location>
</feature>
<dbReference type="GO" id="GO:0016020">
    <property type="term" value="C:membrane"/>
    <property type="evidence" value="ECO:0007669"/>
    <property type="project" value="UniProtKB-SubCell"/>
</dbReference>
<evidence type="ECO:0000259" key="3">
    <source>
        <dbReference type="SMART" id="SM00060"/>
    </source>
</evidence>
<dbReference type="SMART" id="SM00060">
    <property type="entry name" value="FN3"/>
    <property type="match status" value="5"/>
</dbReference>
<proteinExistence type="predicted"/>
<feature type="domain" description="Fibronectin type-III" evidence="3">
    <location>
        <begin position="1090"/>
        <end position="1143"/>
    </location>
</feature>
<evidence type="ECO:0000313" key="4">
    <source>
        <dbReference type="EMBL" id="AOM83995.1"/>
    </source>
</evidence>
<dbReference type="Gene3D" id="2.60.120.1440">
    <property type="match status" value="1"/>
</dbReference>
<dbReference type="PANTHER" id="PTHR46957:SF3">
    <property type="entry name" value="CYTOKINE RECEPTOR"/>
    <property type="match status" value="1"/>
</dbReference>
<keyword evidence="5" id="KW-1185">Reference proteome</keyword>
<organism evidence="4 5">
    <name type="scientific">Salisediminibacterium beveridgei</name>
    <dbReference type="NCBI Taxonomy" id="632773"/>
    <lineage>
        <taxon>Bacteria</taxon>
        <taxon>Bacillati</taxon>
        <taxon>Bacillota</taxon>
        <taxon>Bacilli</taxon>
        <taxon>Bacillales</taxon>
        <taxon>Bacillaceae</taxon>
        <taxon>Salisediminibacterium</taxon>
    </lineage>
</organism>
<evidence type="ECO:0000256" key="2">
    <source>
        <dbReference type="SAM" id="SignalP"/>
    </source>
</evidence>
<sequence length="1684" mass="192040">MKSKLIVISALLFHSFFMFPVFPLNQVDAATSEPQARLAEVEGDVFVRRGGGLAEYEGFNGMGLFDGDEIRTSDDGALRVEFDSEDATTIDHHSKVMVTAKQEDDGEQSTVKLWTGKVWNKVKRVMNIDDSYDVETPTTVMGVRGTLYYSTHAPEESASDTTVIDGSVEVSMNRLIPTDEEDPVQEIGPIESHSQSVEDEKLNEGNDPDINEMTDDMGDLMVTDAIFDIIETTRETDMERDLDEADIDGLFESLDERLRSYNLSEVFNQMVDRLDSTERVTEISERIEQRNERLEEMREESLDRSNRTRERVSDTLNRLRDLGLTDEEIDSRFEEQRRRPEEFELQGTAEETEGPSDTQPASPEGSSPDPAEPTSPAPSAATVPTQPVAPSPEDEEEEEDEPAFVTDPDEDEETSDPESTEEEDETSEPDPPEEEDPFAGVFDFLNTVIAYDMSVWLDWSDITDEADYDELYLYIDDERETENLTESGTWLPIEREFNEDTSFVLKGYTGEQLRVESEVETPQIIFPGEFGYDEENSTITSDTAELILNESYSPEAFDVRVSDMDGSEVNEDNLSFDGDTVSVNNLEAETMYQVELIARNGEFTETEVFDFTTDTPPVETIDFLDTVIAYDMSVWLDWSDITDEADYDELYLYIDDERETEDLTESGTWLPIEREFNEDTSFVLKGYTGEQLRVESEVETPQIIFPGEFGYDEENSTITSDTAELILNESYSPEAFDVRVSDMDGSEVNEDNVSFDGDTVSVNNLEAETMYQVELIARNGEFSETEVFDFTTDAPPVETIDFLDTVIAYDMSVWLDWSDITDEADFDELYLYIDDERESDDLTESGTWLPIEREFNEDTSFVLKGYSGDQLRVESEVETPQIIFPGEFGYDEENSTITSDTAELILNESYSPEAFDVRVSDMDGSEVNEDNVSFDGDTVSVNNLEAETMYQVELIARNDEFTETEVFDFTTDAPPVETIGYLDTVIAYDMSVWLDWSDITDEADYDELYLYIDDERETEDLTESGAWFPIEREFNEDTSFVLKGYTGERQRIESEMATPEIIFWGSFGYDMINSSINTETAGLILNETYPPEAFDVTVTEVGGEEISEDNFNFEGDTLSINGLTPETMYEVELIARNGEFSETEVFDFTTDAPPVETIDFLDTVIAYDMSFWVDWSDITDEADYDELYLYIDDERETEDLTESGAWLPIEREFNEDTSFVLKGYSGEQLRVESEIETPQIIFPGSFTYDSEEGNITSDTAELILNESYSPEAFDVTVTEVDGEEISEDNFNFDGDTLSINGLTPETMYEVELIARNGEFSETEVFDFTTDAPPVETIDFLDTVIAYDMSVWLDWSDITDEVDYDELYLYIDDERESDNLTESGTWLSFEREFNEDTEFSLRGYSGEQLRVESEIETPELILFSSFNYDMDNSSITSVTADLELTETYQTDAFNVRVENLDTGEEVSEDNVTFEGDTIFINDLTPGTMYQVELIARNGEFSETEVFDFTTEQDIDFEPQTFSFVDAGITDQENQESVDEELEVEDSDQKPADVSSVEESELKKDKADNSSEQEQVKKDDEYTEETDFEDVKTENDSSSDEVTEEKDNSKDKSQEEEASPEDTKKEDTAVDKEFDKEKEENTEQNKLEKNEEEEKESDENIDQEEIRDEEQDNEDDEEAGEDDEND</sequence>
<dbReference type="PATRIC" id="fig|632773.3.peg.2797"/>
<accession>A0A1D7QYB3</accession>
<feature type="domain" description="Fibronectin type-III" evidence="3">
    <location>
        <begin position="1243"/>
        <end position="1322"/>
    </location>
</feature>
<feature type="region of interest" description="Disordered" evidence="1">
    <location>
        <begin position="290"/>
        <end position="313"/>
    </location>
</feature>
<feature type="compositionally biased region" description="Basic and acidic residues" evidence="1">
    <location>
        <begin position="331"/>
        <end position="342"/>
    </location>
</feature>
<feature type="region of interest" description="Disordered" evidence="1">
    <location>
        <begin position="1531"/>
        <end position="1684"/>
    </location>
</feature>
<feature type="compositionally biased region" description="Basic and acidic residues" evidence="1">
    <location>
        <begin position="1603"/>
        <end position="1647"/>
    </location>
</feature>
<name>A0A1D7QYB3_9BACI</name>
<feature type="compositionally biased region" description="Acidic residues" evidence="1">
    <location>
        <begin position="1531"/>
        <end position="1544"/>
    </location>
</feature>
<reference evidence="4 5" key="1">
    <citation type="submission" date="2015-08" db="EMBL/GenBank/DDBJ databases">
        <title>The complete genome sequence of Bacillus beveridgei MLTeJB.</title>
        <authorList>
            <person name="Hanson T.E."/>
            <person name="Mesa C."/>
            <person name="Basesman S.M."/>
            <person name="Oremland R.S."/>
        </authorList>
    </citation>
    <scope>NUCLEOTIDE SEQUENCE [LARGE SCALE GENOMIC DNA]</scope>
    <source>
        <strain evidence="4 5">MLTeJB</strain>
    </source>
</reference>
<dbReference type="InterPro" id="IPR050713">
    <property type="entry name" value="RTP_Phos/Ushers"/>
</dbReference>
<dbReference type="Pfam" id="PF04773">
    <property type="entry name" value="FecR"/>
    <property type="match status" value="1"/>
</dbReference>
<dbReference type="PANTHER" id="PTHR46957">
    <property type="entry name" value="CYTOKINE RECEPTOR"/>
    <property type="match status" value="1"/>
</dbReference>